<dbReference type="RefSeq" id="WP_101645057.1">
    <property type="nucleotide sequence ID" value="NZ_PGUY01000062.1"/>
</dbReference>
<dbReference type="AlphaFoldDB" id="A0A2N5M220"/>
<name>A0A2N5M220_9BACI</name>
<dbReference type="InterPro" id="IPR046126">
    <property type="entry name" value="DUF6123"/>
</dbReference>
<evidence type="ECO:0000313" key="2">
    <source>
        <dbReference type="Proteomes" id="UP000234748"/>
    </source>
</evidence>
<dbReference type="OrthoDB" id="2453381at2"/>
<comment type="caution">
    <text evidence="1">The sequence shown here is derived from an EMBL/GenBank/DDBJ whole genome shotgun (WGS) entry which is preliminary data.</text>
</comment>
<dbReference type="Proteomes" id="UP000234748">
    <property type="component" value="Unassembled WGS sequence"/>
</dbReference>
<accession>A0A2N5M220</accession>
<organism evidence="1 2">
    <name type="scientific">Peribacillus deserti</name>
    <dbReference type="NCBI Taxonomy" id="673318"/>
    <lineage>
        <taxon>Bacteria</taxon>
        <taxon>Bacillati</taxon>
        <taxon>Bacillota</taxon>
        <taxon>Bacilli</taxon>
        <taxon>Bacillales</taxon>
        <taxon>Bacillaceae</taxon>
        <taxon>Peribacillus</taxon>
    </lineage>
</organism>
<gene>
    <name evidence="1" type="ORF">CUU66_19470</name>
</gene>
<reference evidence="1 2" key="1">
    <citation type="submission" date="2017-11" db="EMBL/GenBank/DDBJ databases">
        <title>Comparitive Functional Genomics of Dry Heat Resistant strains isolated from the Viking Spacecraft.</title>
        <authorList>
            <person name="Seuylemezian A."/>
            <person name="Cooper K."/>
            <person name="Vaishampayan P."/>
        </authorList>
    </citation>
    <scope>NUCLEOTIDE SEQUENCE [LARGE SCALE GENOMIC DNA]</scope>
    <source>
        <strain evidence="1 2">V1-29</strain>
    </source>
</reference>
<evidence type="ECO:0000313" key="1">
    <source>
        <dbReference type="EMBL" id="PLT28392.1"/>
    </source>
</evidence>
<protein>
    <submittedName>
        <fullName evidence="1">Uncharacterized protein</fullName>
    </submittedName>
</protein>
<sequence>MKTVEEYLYDLEAKGFSFAEDAIGFIYFGKQYTNASDTIVNIAIEITLKAQKDFDGSFYISLLESLVQNNITSKKRATHFALERNLI</sequence>
<proteinExistence type="predicted"/>
<dbReference type="EMBL" id="PGUY01000062">
    <property type="protein sequence ID" value="PLT28392.1"/>
    <property type="molecule type" value="Genomic_DNA"/>
</dbReference>
<dbReference type="Pfam" id="PF19618">
    <property type="entry name" value="DUF6123"/>
    <property type="match status" value="1"/>
</dbReference>
<keyword evidence="2" id="KW-1185">Reference proteome</keyword>